<sequence>MTHRKALSLAKAEAVSGSRRPSAVCLNIPVVRPFEACREGNERTSQFCLFCYNVLFRRQSDTPACALCRALLTGDRGGDLLPCERKSQRALFSEFVSLRKLPWKSLFDFALRLRLRIPAK</sequence>
<accession>A0A5S6QTR1</accession>
<dbReference type="Proteomes" id="UP000046395">
    <property type="component" value="Unassembled WGS sequence"/>
</dbReference>
<proteinExistence type="predicted"/>
<protein>
    <submittedName>
        <fullName evidence="2">Uncharacterized protein</fullName>
    </submittedName>
</protein>
<dbReference type="AlphaFoldDB" id="A0A5S6QTR1"/>
<evidence type="ECO:0000313" key="2">
    <source>
        <dbReference type="WBParaSite" id="TMUE_2000010600.1"/>
    </source>
</evidence>
<evidence type="ECO:0000313" key="1">
    <source>
        <dbReference type="Proteomes" id="UP000046395"/>
    </source>
</evidence>
<dbReference type="WBParaSite" id="TMUE_2000010600.1">
    <property type="protein sequence ID" value="TMUE_2000010600.1"/>
    <property type="gene ID" value="WBGene00289031"/>
</dbReference>
<name>A0A5S6QTR1_TRIMR</name>
<keyword evidence="1" id="KW-1185">Reference proteome</keyword>
<organism evidence="1 2">
    <name type="scientific">Trichuris muris</name>
    <name type="common">Mouse whipworm</name>
    <dbReference type="NCBI Taxonomy" id="70415"/>
    <lineage>
        <taxon>Eukaryota</taxon>
        <taxon>Metazoa</taxon>
        <taxon>Ecdysozoa</taxon>
        <taxon>Nematoda</taxon>
        <taxon>Enoplea</taxon>
        <taxon>Dorylaimia</taxon>
        <taxon>Trichinellida</taxon>
        <taxon>Trichuridae</taxon>
        <taxon>Trichuris</taxon>
    </lineage>
</organism>
<reference evidence="2" key="1">
    <citation type="submission" date="2019-12" db="UniProtKB">
        <authorList>
            <consortium name="WormBaseParasite"/>
        </authorList>
    </citation>
    <scope>IDENTIFICATION</scope>
</reference>